<keyword evidence="5" id="KW-0547">Nucleotide-binding</keyword>
<evidence type="ECO:0000256" key="5">
    <source>
        <dbReference type="ARBA" id="ARBA00022741"/>
    </source>
</evidence>
<accession>A0A0K6GX35</accession>
<dbReference type="InterPro" id="IPR054566">
    <property type="entry name" value="ManC/GMP-like_b-helix"/>
</dbReference>
<dbReference type="Pfam" id="PF01050">
    <property type="entry name" value="MannoseP_isomer"/>
    <property type="match status" value="1"/>
</dbReference>
<dbReference type="InterPro" id="IPR051161">
    <property type="entry name" value="Mannose-6P_isomerase_type2"/>
</dbReference>
<reference evidence="13" key="1">
    <citation type="submission" date="2015-08" db="EMBL/GenBank/DDBJ databases">
        <authorList>
            <person name="Varghese N."/>
        </authorList>
    </citation>
    <scope>NUCLEOTIDE SEQUENCE [LARGE SCALE GENOMIC DNA]</scope>
    <source>
        <strain evidence="13">DSM 17901</strain>
    </source>
</reference>
<evidence type="ECO:0000256" key="2">
    <source>
        <dbReference type="ARBA" id="ARBA00012387"/>
    </source>
</evidence>
<dbReference type="InterPro" id="IPR001538">
    <property type="entry name" value="Man6P_isomerase-2_C"/>
</dbReference>
<dbReference type="Gene3D" id="2.60.120.10">
    <property type="entry name" value="Jelly Rolls"/>
    <property type="match status" value="1"/>
</dbReference>
<sequence>MLVPVILSGGAGTRLWPVSREGHPKPFIRLADGQSLFQKTALRARKVADTLMVVTNREYYFRSRDDLAAQQLDARYLLEPFGRNTAPAILLAALAAEDAWGSDACLLVLPADHLIEGEEAFREAVNKAEALARDGFLVTFGVMPTHAHTGYGYIQQGEALGEGYRVQAFREKPEQAVADRYLAEGGYLWNSGMFCFTAGHILSAFRTLQPALFEKAEACHRASPEAKALSGAVEIDACHFEACEDISIDYALFEQAANVAVVPARFSWSDIGAWDAMAALGQPDASANRFEGEVINVDSHGCYVRAEDRLVAAVGVEDLVIVDTPDALLVARKDKVQAVKSVVAELKARKHDAYRLHATVHRPWGTYTVLEEGRQYKIKRIVVKQGASLSLQMHHHRSEHWIVVSGMARIVNGETETLLRPNESTYIAAGHQHRLENPGVLPLVMIEVQSGEYLGEDDIVRFADNYGRQ</sequence>
<dbReference type="InterPro" id="IPR006375">
    <property type="entry name" value="Man1P_GuaTrfase/Man6P_Isoase"/>
</dbReference>
<comment type="similarity">
    <text evidence="1 8">Belongs to the mannose-6-phosphate isomerase type 2 family.</text>
</comment>
<evidence type="ECO:0000256" key="7">
    <source>
        <dbReference type="ARBA" id="ARBA00047343"/>
    </source>
</evidence>
<dbReference type="CDD" id="cd02213">
    <property type="entry name" value="cupin_PMI_typeII_C"/>
    <property type="match status" value="1"/>
</dbReference>
<dbReference type="Pfam" id="PF22640">
    <property type="entry name" value="ManC_GMP_beta-helix"/>
    <property type="match status" value="1"/>
</dbReference>
<dbReference type="PANTHER" id="PTHR46390">
    <property type="entry name" value="MANNOSE-1-PHOSPHATE GUANYLYLTRANSFERASE"/>
    <property type="match status" value="1"/>
</dbReference>
<dbReference type="GO" id="GO:0004475">
    <property type="term" value="F:mannose-1-phosphate guanylyltransferase (GTP) activity"/>
    <property type="evidence" value="ECO:0007669"/>
    <property type="project" value="UniProtKB-EC"/>
</dbReference>
<dbReference type="Gene3D" id="3.90.550.10">
    <property type="entry name" value="Spore Coat Polysaccharide Biosynthesis Protein SpsA, Chain A"/>
    <property type="match status" value="1"/>
</dbReference>
<feature type="domain" description="Mannose-6-phosphate isomerase type II C-terminal" evidence="10">
    <location>
        <begin position="351"/>
        <end position="464"/>
    </location>
</feature>
<evidence type="ECO:0000256" key="4">
    <source>
        <dbReference type="ARBA" id="ARBA00022695"/>
    </source>
</evidence>
<dbReference type="GO" id="GO:0005525">
    <property type="term" value="F:GTP binding"/>
    <property type="evidence" value="ECO:0007669"/>
    <property type="project" value="UniProtKB-KW"/>
</dbReference>
<feature type="domain" description="Nucleotidyl transferase" evidence="9">
    <location>
        <begin position="4"/>
        <end position="278"/>
    </location>
</feature>
<evidence type="ECO:0000256" key="3">
    <source>
        <dbReference type="ARBA" id="ARBA00022679"/>
    </source>
</evidence>
<comment type="catalytic activity">
    <reaction evidence="7">
        <text>alpha-D-mannose 1-phosphate + GTP + H(+) = GDP-alpha-D-mannose + diphosphate</text>
        <dbReference type="Rhea" id="RHEA:15229"/>
        <dbReference type="ChEBI" id="CHEBI:15378"/>
        <dbReference type="ChEBI" id="CHEBI:33019"/>
        <dbReference type="ChEBI" id="CHEBI:37565"/>
        <dbReference type="ChEBI" id="CHEBI:57527"/>
        <dbReference type="ChEBI" id="CHEBI:58409"/>
        <dbReference type="EC" id="2.7.7.13"/>
    </reaction>
</comment>
<keyword evidence="3 12" id="KW-0808">Transferase</keyword>
<dbReference type="SUPFAM" id="SSF53448">
    <property type="entry name" value="Nucleotide-diphospho-sugar transferases"/>
    <property type="match status" value="1"/>
</dbReference>
<evidence type="ECO:0000256" key="6">
    <source>
        <dbReference type="ARBA" id="ARBA00023134"/>
    </source>
</evidence>
<name>A0A0K6GX35_9NEIS</name>
<evidence type="ECO:0000256" key="1">
    <source>
        <dbReference type="ARBA" id="ARBA00006115"/>
    </source>
</evidence>
<dbReference type="SUPFAM" id="SSF51182">
    <property type="entry name" value="RmlC-like cupins"/>
    <property type="match status" value="1"/>
</dbReference>
<keyword evidence="6" id="KW-0342">GTP-binding</keyword>
<dbReference type="RefSeq" id="WP_054286098.1">
    <property type="nucleotide sequence ID" value="NZ_CYHA01000003.1"/>
</dbReference>
<dbReference type="InterPro" id="IPR049577">
    <property type="entry name" value="GMPP_N"/>
</dbReference>
<feature type="domain" description="MannoseP isomerase/GMP-like beta-helix" evidence="11">
    <location>
        <begin position="292"/>
        <end position="346"/>
    </location>
</feature>
<dbReference type="GO" id="GO:0000271">
    <property type="term" value="P:polysaccharide biosynthetic process"/>
    <property type="evidence" value="ECO:0007669"/>
    <property type="project" value="InterPro"/>
</dbReference>
<organism evidence="12 13">
    <name type="scientific">Gulbenkiania indica</name>
    <dbReference type="NCBI Taxonomy" id="375574"/>
    <lineage>
        <taxon>Bacteria</taxon>
        <taxon>Pseudomonadati</taxon>
        <taxon>Pseudomonadota</taxon>
        <taxon>Betaproteobacteria</taxon>
        <taxon>Neisseriales</taxon>
        <taxon>Chromobacteriaceae</taxon>
        <taxon>Gulbenkiania</taxon>
    </lineage>
</organism>
<evidence type="ECO:0000313" key="13">
    <source>
        <dbReference type="Proteomes" id="UP000243535"/>
    </source>
</evidence>
<evidence type="ECO:0000259" key="9">
    <source>
        <dbReference type="Pfam" id="PF00483"/>
    </source>
</evidence>
<dbReference type="PANTHER" id="PTHR46390:SF1">
    <property type="entry name" value="MANNOSE-1-PHOSPHATE GUANYLYLTRANSFERASE"/>
    <property type="match status" value="1"/>
</dbReference>
<keyword evidence="13" id="KW-1185">Reference proteome</keyword>
<protein>
    <recommendedName>
        <fullName evidence="2">mannose-1-phosphate guanylyltransferase</fullName>
        <ecNumber evidence="2">2.7.7.13</ecNumber>
    </recommendedName>
</protein>
<dbReference type="FunFam" id="3.90.550.10:FF:000046">
    <property type="entry name" value="Mannose-1-phosphate guanylyltransferase (GDP)"/>
    <property type="match status" value="1"/>
</dbReference>
<dbReference type="STRING" id="375574.GCA_001418035_01471"/>
<dbReference type="CDD" id="cd02509">
    <property type="entry name" value="GDP-M1P_Guanylyltransferase"/>
    <property type="match status" value="1"/>
</dbReference>
<gene>
    <name evidence="12" type="ORF">Ga0061063_1680</name>
</gene>
<evidence type="ECO:0000256" key="8">
    <source>
        <dbReference type="RuleBase" id="RU004190"/>
    </source>
</evidence>
<proteinExistence type="inferred from homology"/>
<dbReference type="NCBIfam" id="TIGR01479">
    <property type="entry name" value="GMP_PMI"/>
    <property type="match status" value="1"/>
</dbReference>
<dbReference type="AlphaFoldDB" id="A0A0K6GX35"/>
<evidence type="ECO:0000259" key="10">
    <source>
        <dbReference type="Pfam" id="PF01050"/>
    </source>
</evidence>
<dbReference type="FunFam" id="2.60.120.10:FF:000032">
    <property type="entry name" value="Mannose-1-phosphate guanylyltransferase/mannose-6-phosphate isomerase"/>
    <property type="match status" value="1"/>
</dbReference>
<dbReference type="InterPro" id="IPR029044">
    <property type="entry name" value="Nucleotide-diphossugar_trans"/>
</dbReference>
<dbReference type="InterPro" id="IPR011051">
    <property type="entry name" value="RmlC_Cupin_sf"/>
</dbReference>
<dbReference type="InterPro" id="IPR014710">
    <property type="entry name" value="RmlC-like_jellyroll"/>
</dbReference>
<keyword evidence="4 12" id="KW-0548">Nucleotidyltransferase</keyword>
<dbReference type="EMBL" id="CYHA01000003">
    <property type="protein sequence ID" value="CUA83312.1"/>
    <property type="molecule type" value="Genomic_DNA"/>
</dbReference>
<dbReference type="Proteomes" id="UP000243535">
    <property type="component" value="Unassembled WGS sequence"/>
</dbReference>
<dbReference type="GO" id="GO:0009298">
    <property type="term" value="P:GDP-mannose biosynthetic process"/>
    <property type="evidence" value="ECO:0007669"/>
    <property type="project" value="TreeGrafter"/>
</dbReference>
<dbReference type="EC" id="2.7.7.13" evidence="2"/>
<dbReference type="InterPro" id="IPR005835">
    <property type="entry name" value="NTP_transferase_dom"/>
</dbReference>
<evidence type="ECO:0000313" key="12">
    <source>
        <dbReference type="EMBL" id="CUA83312.1"/>
    </source>
</evidence>
<dbReference type="Pfam" id="PF00483">
    <property type="entry name" value="NTP_transferase"/>
    <property type="match status" value="1"/>
</dbReference>
<evidence type="ECO:0000259" key="11">
    <source>
        <dbReference type="Pfam" id="PF22640"/>
    </source>
</evidence>
<dbReference type="OrthoDB" id="9806359at2"/>